<dbReference type="PANTHER" id="PTHR43033">
    <property type="entry name" value="TRNA(ILE)-LYSIDINE SYNTHASE-RELATED"/>
    <property type="match status" value="1"/>
</dbReference>
<dbReference type="NCBIfam" id="TIGR02432">
    <property type="entry name" value="lysidine_TilS_N"/>
    <property type="match status" value="1"/>
</dbReference>
<dbReference type="Pfam" id="PF01171">
    <property type="entry name" value="ATP_bind_3"/>
    <property type="match status" value="1"/>
</dbReference>
<comment type="subcellular location">
    <subcellularLocation>
        <location evidence="6">Cytoplasm</location>
    </subcellularLocation>
</comment>
<reference evidence="8 9" key="1">
    <citation type="submission" date="2019-12" db="EMBL/GenBank/DDBJ databases">
        <title>Genomic-based taxomic classification of the family Erythrobacteraceae.</title>
        <authorList>
            <person name="Xu L."/>
        </authorList>
    </citation>
    <scope>NUCLEOTIDE SEQUENCE [LARGE SCALE GENOMIC DNA]</scope>
    <source>
        <strain evidence="8 9">100921-2</strain>
    </source>
</reference>
<organism evidence="8 9">
    <name type="scientific">Tsuneonella aeria</name>
    <dbReference type="NCBI Taxonomy" id="1837929"/>
    <lineage>
        <taxon>Bacteria</taxon>
        <taxon>Pseudomonadati</taxon>
        <taxon>Pseudomonadota</taxon>
        <taxon>Alphaproteobacteria</taxon>
        <taxon>Sphingomonadales</taxon>
        <taxon>Erythrobacteraceae</taxon>
        <taxon>Tsuneonella</taxon>
    </lineage>
</organism>
<feature type="domain" description="tRNA(Ile)-lysidine/2-thiocytidine synthase N-terminal" evidence="7">
    <location>
        <begin position="24"/>
        <end position="198"/>
    </location>
</feature>
<dbReference type="Proteomes" id="UP000439522">
    <property type="component" value="Unassembled WGS sequence"/>
</dbReference>
<dbReference type="PANTHER" id="PTHR43033:SF5">
    <property type="entry name" value="TRNA(ILE)-LYSIDINE SYNTHETASE"/>
    <property type="match status" value="1"/>
</dbReference>
<dbReference type="EMBL" id="WTZA01000002">
    <property type="protein sequence ID" value="MXO75831.1"/>
    <property type="molecule type" value="Genomic_DNA"/>
</dbReference>
<name>A0A6I4TET8_9SPHN</name>
<dbReference type="Gene3D" id="3.40.50.620">
    <property type="entry name" value="HUPs"/>
    <property type="match status" value="1"/>
</dbReference>
<keyword evidence="2 6" id="KW-0819">tRNA processing</keyword>
<evidence type="ECO:0000256" key="2">
    <source>
        <dbReference type="ARBA" id="ARBA00022694"/>
    </source>
</evidence>
<evidence type="ECO:0000256" key="4">
    <source>
        <dbReference type="ARBA" id="ARBA00022840"/>
    </source>
</evidence>
<dbReference type="InterPro" id="IPR012795">
    <property type="entry name" value="tRNA_Ile_lys_synt_N"/>
</dbReference>
<dbReference type="InterPro" id="IPR014729">
    <property type="entry name" value="Rossmann-like_a/b/a_fold"/>
</dbReference>
<dbReference type="AlphaFoldDB" id="A0A6I4TET8"/>
<dbReference type="CDD" id="cd01992">
    <property type="entry name" value="TilS_N"/>
    <property type="match status" value="1"/>
</dbReference>
<keyword evidence="1 6" id="KW-0436">Ligase</keyword>
<dbReference type="GO" id="GO:0005737">
    <property type="term" value="C:cytoplasm"/>
    <property type="evidence" value="ECO:0007669"/>
    <property type="project" value="UniProtKB-SubCell"/>
</dbReference>
<comment type="domain">
    <text evidence="6">The N-terminal region contains the highly conserved SGGXDS motif, predicted to be a P-loop motif involved in ATP binding.</text>
</comment>
<dbReference type="InterPro" id="IPR012094">
    <property type="entry name" value="tRNA_Ile_lys_synt"/>
</dbReference>
<dbReference type="SUPFAM" id="SSF52402">
    <property type="entry name" value="Adenine nucleotide alpha hydrolases-like"/>
    <property type="match status" value="1"/>
</dbReference>
<evidence type="ECO:0000259" key="7">
    <source>
        <dbReference type="Pfam" id="PF01171"/>
    </source>
</evidence>
<dbReference type="EC" id="6.3.4.19" evidence="6"/>
<proteinExistence type="inferred from homology"/>
<evidence type="ECO:0000313" key="8">
    <source>
        <dbReference type="EMBL" id="MXO75831.1"/>
    </source>
</evidence>
<evidence type="ECO:0000256" key="6">
    <source>
        <dbReference type="HAMAP-Rule" id="MF_01161"/>
    </source>
</evidence>
<evidence type="ECO:0000256" key="3">
    <source>
        <dbReference type="ARBA" id="ARBA00022741"/>
    </source>
</evidence>
<comment type="catalytic activity">
    <reaction evidence="5 6">
        <text>cytidine(34) in tRNA(Ile2) + L-lysine + ATP = lysidine(34) in tRNA(Ile2) + AMP + diphosphate + H(+)</text>
        <dbReference type="Rhea" id="RHEA:43744"/>
        <dbReference type="Rhea" id="RHEA-COMP:10625"/>
        <dbReference type="Rhea" id="RHEA-COMP:10670"/>
        <dbReference type="ChEBI" id="CHEBI:15378"/>
        <dbReference type="ChEBI" id="CHEBI:30616"/>
        <dbReference type="ChEBI" id="CHEBI:32551"/>
        <dbReference type="ChEBI" id="CHEBI:33019"/>
        <dbReference type="ChEBI" id="CHEBI:82748"/>
        <dbReference type="ChEBI" id="CHEBI:83665"/>
        <dbReference type="ChEBI" id="CHEBI:456215"/>
        <dbReference type="EC" id="6.3.4.19"/>
    </reaction>
</comment>
<dbReference type="InterPro" id="IPR011063">
    <property type="entry name" value="TilS/TtcA_N"/>
</dbReference>
<comment type="caution">
    <text evidence="8">The sequence shown here is derived from an EMBL/GenBank/DDBJ whole genome shotgun (WGS) entry which is preliminary data.</text>
</comment>
<keyword evidence="9" id="KW-1185">Reference proteome</keyword>
<dbReference type="HAMAP" id="MF_01161">
    <property type="entry name" value="tRNA_Ile_lys_synt"/>
    <property type="match status" value="1"/>
</dbReference>
<protein>
    <recommendedName>
        <fullName evidence="6">tRNA(Ile)-lysidine synthase</fullName>
        <ecNumber evidence="6">6.3.4.19</ecNumber>
    </recommendedName>
    <alternativeName>
        <fullName evidence="6">tRNA(Ile)-2-lysyl-cytidine synthase</fullName>
    </alternativeName>
    <alternativeName>
        <fullName evidence="6">tRNA(Ile)-lysidine synthetase</fullName>
    </alternativeName>
</protein>
<comment type="similarity">
    <text evidence="6">Belongs to the tRNA(Ile)-lysidine synthase family.</text>
</comment>
<feature type="binding site" evidence="6">
    <location>
        <begin position="28"/>
        <end position="33"/>
    </location>
    <ligand>
        <name>ATP</name>
        <dbReference type="ChEBI" id="CHEBI:30616"/>
    </ligand>
</feature>
<evidence type="ECO:0000256" key="5">
    <source>
        <dbReference type="ARBA" id="ARBA00048539"/>
    </source>
</evidence>
<dbReference type="GO" id="GO:0032267">
    <property type="term" value="F:tRNA(Ile)-lysidine synthase activity"/>
    <property type="evidence" value="ECO:0007669"/>
    <property type="project" value="UniProtKB-EC"/>
</dbReference>
<gene>
    <name evidence="6 8" type="primary">tilS</name>
    <name evidence="8" type="ORF">GRI40_11450</name>
</gene>
<dbReference type="OrthoDB" id="9807403at2"/>
<keyword evidence="3 6" id="KW-0547">Nucleotide-binding</keyword>
<accession>A0A6I4TET8</accession>
<evidence type="ECO:0000256" key="1">
    <source>
        <dbReference type="ARBA" id="ARBA00022598"/>
    </source>
</evidence>
<keyword evidence="4 6" id="KW-0067">ATP-binding</keyword>
<dbReference type="GO" id="GO:0006400">
    <property type="term" value="P:tRNA modification"/>
    <property type="evidence" value="ECO:0007669"/>
    <property type="project" value="UniProtKB-UniRule"/>
</dbReference>
<sequence>MIARFRADLAAVWPSGLDEVTPLGVAVSGGPDSVALLLLAHALNSGRVEAATVDHGLRADSATEAAEVAALCDRLGIPHVVLRVELSAGNMHDAARTARYAALADWARARGLPAVATAHHADDQAETVLMRLNRASGLAGLSGIRPSTKVPGTEVSVIRPLLGWRKAELFAIVREAGVETADDPSNRDPRFDRARIRAALAHGDWADPVAFARSAALLHESNQAMEWMVGKLWQAATDQAEDTLAWRPTDEPRALRLAIIARAVAEVGGRDAMRSDIARLHDTLESGAARAANVAGVLVSRDGDTWTFQPEPTRRN</sequence>
<dbReference type="GO" id="GO:0005524">
    <property type="term" value="F:ATP binding"/>
    <property type="evidence" value="ECO:0007669"/>
    <property type="project" value="UniProtKB-UniRule"/>
</dbReference>
<keyword evidence="6" id="KW-0963">Cytoplasm</keyword>
<evidence type="ECO:0000313" key="9">
    <source>
        <dbReference type="Proteomes" id="UP000439522"/>
    </source>
</evidence>
<comment type="function">
    <text evidence="6">Ligates lysine onto the cytidine present at position 34 of the AUA codon-specific tRNA(Ile) that contains the anticodon CAU, in an ATP-dependent manner. Cytidine is converted to lysidine, thus changing the amino acid specificity of the tRNA from methionine to isoleucine.</text>
</comment>